<name>A0A2B4RHW6_STYPI</name>
<feature type="compositionally biased region" description="Basic residues" evidence="2">
    <location>
        <begin position="1"/>
        <end position="12"/>
    </location>
</feature>
<dbReference type="PANTHER" id="PTHR16046">
    <property type="entry name" value="SMC5-SMC6 COMPLEX LOCALIZATION FACTOR 2"/>
    <property type="match status" value="1"/>
</dbReference>
<evidence type="ECO:0000313" key="5">
    <source>
        <dbReference type="Proteomes" id="UP000225706"/>
    </source>
</evidence>
<evidence type="ECO:0000259" key="3">
    <source>
        <dbReference type="Pfam" id="PF14816"/>
    </source>
</evidence>
<feature type="region of interest" description="Disordered" evidence="2">
    <location>
        <begin position="1"/>
        <end position="67"/>
    </location>
</feature>
<dbReference type="AlphaFoldDB" id="A0A2B4RHW6"/>
<comment type="similarity">
    <text evidence="1">Belongs to the FAM178 family.</text>
</comment>
<dbReference type="InterPro" id="IPR044276">
    <property type="entry name" value="CANIN_dom"/>
</dbReference>
<accession>A0A2B4RHW6</accession>
<evidence type="ECO:0000256" key="2">
    <source>
        <dbReference type="SAM" id="MobiDB-lite"/>
    </source>
</evidence>
<dbReference type="EMBL" id="LSMT01000590">
    <property type="protein sequence ID" value="PFX15957.1"/>
    <property type="molecule type" value="Genomic_DNA"/>
</dbReference>
<sequence>MKRKLPSSAKRKGNQEITKFFKSLTSKAGPKRSCSPMSKEKSPDNKELKEPHFKRVLNGTNSFGSKNKSMILNADSKENDKGCSCNAIVSPVHRSPVSSDGHKSSVHSSNHEGKNLDTALSTDSSSVAEITVSDSAGDRSVAEDYATEASLIDFDETFYSARSDTESLYHSCGRVVMDSTNSDSVVISDEDNGKEEELDDDVNESLFFTKDAYNQIHQELTVEDLENKEKSFKVLKKKEQGDDMLNERGSGKDCDSVSISPTGALTSLKSKINSVKVSNNNIFEDFMERPHTSIVGDSDYIVKFDAHVEETIVDCGSSTDSGMLPYKGADQDSSSDEGKEEEFDKDRDQFISSNNFCQEDEGTLPERSDSSDEDLLTPPRFLYEKTRLKPDICTPEKGVAPAYFTPSPVARGEGEEKTVKYKLSFDKLIADKAKHRERNAELAKMEEELQQGIDNGGIGQLPVPSTFSDIESEEELTDDGRDLRDCSLPQDFKKFLVEVHDFSEELPGEDIFPVFHPNVTSQDFPHLSMVPHPHGNSFEAKLVSASDIELQELLCGGWVLQHYLDTLCPSEVAEWLFQIMCRHTDQHIINTCFQVLWIMLEAATEDRDDIPANSRGTLWVPGIKTVLKELFSYGARIPRLYPGELVNQLNISEVLLSENSSDAIHMEEETVGGVMQTESFPLINVMHLVQLLTHSLQKCPQLYTVQDLRNLMVLMCRLALDTRLQTVVFDIEMCIAAVLSCFGETQWPDEIKELCGILTKLSTNHRNLLHLVEIQPPSTYGIELQRHLSLTLVHWLVPKFHSREEIEENPDGDRCNGTVPDNVEVASLIKLVSQIKPTDDSDYFLLHTIISLISFAVGSEDLPSKERPSLEKLTNKLRTLNGDIKDPRAAFMSRTKVKDLLVRTIFRLANMVQCIKPLKEHHIASYFEYSTSDYQVELLKENEENLEELPENDEEESMTGVQDMDSST</sequence>
<evidence type="ECO:0000313" key="4">
    <source>
        <dbReference type="EMBL" id="PFX15957.1"/>
    </source>
</evidence>
<feature type="region of interest" description="Disordered" evidence="2">
    <location>
        <begin position="315"/>
        <end position="377"/>
    </location>
</feature>
<dbReference type="InterPro" id="IPR026161">
    <property type="entry name" value="FAM178"/>
</dbReference>
<feature type="compositionally biased region" description="Polar residues" evidence="2">
    <location>
        <begin position="58"/>
        <end position="67"/>
    </location>
</feature>
<feature type="region of interest" description="Disordered" evidence="2">
    <location>
        <begin position="943"/>
        <end position="968"/>
    </location>
</feature>
<feature type="compositionally biased region" description="Acidic residues" evidence="2">
    <location>
        <begin position="944"/>
        <end position="957"/>
    </location>
</feature>
<feature type="compositionally biased region" description="Basic and acidic residues" evidence="2">
    <location>
        <begin position="38"/>
        <end position="53"/>
    </location>
</feature>
<organism evidence="4 5">
    <name type="scientific">Stylophora pistillata</name>
    <name type="common">Smooth cauliflower coral</name>
    <dbReference type="NCBI Taxonomy" id="50429"/>
    <lineage>
        <taxon>Eukaryota</taxon>
        <taxon>Metazoa</taxon>
        <taxon>Cnidaria</taxon>
        <taxon>Anthozoa</taxon>
        <taxon>Hexacorallia</taxon>
        <taxon>Scleractinia</taxon>
        <taxon>Astrocoeniina</taxon>
        <taxon>Pocilloporidae</taxon>
        <taxon>Stylophora</taxon>
    </lineage>
</organism>
<keyword evidence="5" id="KW-1185">Reference proteome</keyword>
<dbReference type="Pfam" id="PF14816">
    <property type="entry name" value="CANIN"/>
    <property type="match status" value="1"/>
</dbReference>
<reference evidence="5" key="1">
    <citation type="journal article" date="2017" name="bioRxiv">
        <title>Comparative analysis of the genomes of Stylophora pistillata and Acropora digitifera provides evidence for extensive differences between species of corals.</title>
        <authorList>
            <person name="Voolstra C.R."/>
            <person name="Li Y."/>
            <person name="Liew Y.J."/>
            <person name="Baumgarten S."/>
            <person name="Zoccola D."/>
            <person name="Flot J.-F."/>
            <person name="Tambutte S."/>
            <person name="Allemand D."/>
            <person name="Aranda M."/>
        </authorList>
    </citation>
    <scope>NUCLEOTIDE SEQUENCE [LARGE SCALE GENOMIC DNA]</scope>
</reference>
<gene>
    <name evidence="4" type="primary">Fam178a</name>
    <name evidence="4" type="ORF">AWC38_SpisGene19793</name>
</gene>
<dbReference type="OrthoDB" id="6158547at2759"/>
<comment type="caution">
    <text evidence="4">The sequence shown here is derived from an EMBL/GenBank/DDBJ whole genome shotgun (WGS) entry which is preliminary data.</text>
</comment>
<evidence type="ECO:0000256" key="1">
    <source>
        <dbReference type="ARBA" id="ARBA00010311"/>
    </source>
</evidence>
<proteinExistence type="inferred from homology"/>
<dbReference type="PANTHER" id="PTHR16046:SF9">
    <property type="entry name" value="SMC5-SMC6 COMPLEX LOCALIZATION FACTOR PROTEIN 2"/>
    <property type="match status" value="1"/>
</dbReference>
<feature type="region of interest" description="Disordered" evidence="2">
    <location>
        <begin position="91"/>
        <end position="126"/>
    </location>
</feature>
<dbReference type="Proteomes" id="UP000225706">
    <property type="component" value="Unassembled WGS sequence"/>
</dbReference>
<protein>
    <submittedName>
        <fullName evidence="4">Protein FAM178A</fullName>
    </submittedName>
</protein>
<feature type="domain" description="Coiled-coil SMC6 And NSE5 INteracting (CANIN)" evidence="3">
    <location>
        <begin position="417"/>
        <end position="796"/>
    </location>
</feature>
<dbReference type="STRING" id="50429.A0A2B4RHW6"/>